<feature type="compositionally biased region" description="Polar residues" evidence="2">
    <location>
        <begin position="583"/>
        <end position="592"/>
    </location>
</feature>
<keyword evidence="1" id="KW-0862">Zinc</keyword>
<evidence type="ECO:0000256" key="1">
    <source>
        <dbReference type="PROSITE-ProRule" id="PRU00325"/>
    </source>
</evidence>
<evidence type="ECO:0000313" key="5">
    <source>
        <dbReference type="Proteomes" id="UP000574390"/>
    </source>
</evidence>
<feature type="compositionally biased region" description="Basic and acidic residues" evidence="2">
    <location>
        <begin position="596"/>
        <end position="610"/>
    </location>
</feature>
<comment type="caution">
    <text evidence="4">The sequence shown here is derived from an EMBL/GenBank/DDBJ whole genome shotgun (WGS) entry which is preliminary data.</text>
</comment>
<evidence type="ECO:0000313" key="4">
    <source>
        <dbReference type="EMBL" id="KAF4699577.1"/>
    </source>
</evidence>
<organism evidence="4 5">
    <name type="scientific">Perkinsus olseni</name>
    <name type="common">Perkinsus atlanticus</name>
    <dbReference type="NCBI Taxonomy" id="32597"/>
    <lineage>
        <taxon>Eukaryota</taxon>
        <taxon>Sar</taxon>
        <taxon>Alveolata</taxon>
        <taxon>Perkinsozoa</taxon>
        <taxon>Perkinsea</taxon>
        <taxon>Perkinsida</taxon>
        <taxon>Perkinsidae</taxon>
        <taxon>Perkinsus</taxon>
    </lineage>
</organism>
<keyword evidence="1" id="KW-0863">Zinc-finger</keyword>
<protein>
    <recommendedName>
        <fullName evidence="3">SWIM-type domain-containing protein</fullName>
    </recommendedName>
</protein>
<dbReference type="Proteomes" id="UP000574390">
    <property type="component" value="Unassembled WGS sequence"/>
</dbReference>
<accession>A0A7J6PUE8</accession>
<sequence>MYYPRREWQHVMTYDIQAESVDPFWMALVHYRPAYTCKQQYNPANPNEMRWECAEHVDCNRKVRILKDGAQMKISISGDHTNQARDLKRVRFPPHIEQYILDAAARGENASHILAHALEEYPEFSERLTKTRVSTSQVLLTHYQYDARRKKYVHSFVPFLWSIAAEESAAVYDFMLGKLDELVKTLSANRKSLVDVATLCVHDAHQGAISASRCFYHFSKNLRDNKKKVGAAYDMVERCIFPLHISTNDDMFTLLASAMIEEAREVSVEAERYLSNTLDTDRYGYPNIAITAQGLEGTQVVNNIVEALNSIMSKALDGESFDIGIFVREAVLIMRSVKKSSPQCFISRPTPVIMKEYHPEMRQKGTAIFDANGFKEVTEMVSSRMDVTEGTRFFLFASPKFRGGRVATFPRDVVRRYLDGVLLGDFGEGGERNMVLHLIQFTTDSAEMRVNEILDNYYCYYLVTARDCGTQDTRVCCTCKDNRDWSLCEHGYCAEISVESQMRFVPGQHRLPTIRRGRRSTQKRGPLERTYSGISAPPVHRQSESAQQQGDPNLNDAGTSDMSSRSGRESIAETVVVAEQSDWESLSDSQAVRTCGDTHSESASRSRSDPVWECLSDLRVSQTEGTNAVTHMSPQPVSNSEVWESLSDLIEDTSMQPPPEQEPLRLPSDVHE</sequence>
<feature type="compositionally biased region" description="Polar residues" evidence="2">
    <location>
        <begin position="544"/>
        <end position="565"/>
    </location>
</feature>
<feature type="non-terminal residue" evidence="4">
    <location>
        <position position="1"/>
    </location>
</feature>
<proteinExistence type="predicted"/>
<dbReference type="AlphaFoldDB" id="A0A7J6PUE8"/>
<feature type="compositionally biased region" description="Basic residues" evidence="2">
    <location>
        <begin position="512"/>
        <end position="522"/>
    </location>
</feature>
<reference evidence="4 5" key="1">
    <citation type="submission" date="2020-04" db="EMBL/GenBank/DDBJ databases">
        <title>Perkinsus olseni comparative genomics.</title>
        <authorList>
            <person name="Bogema D.R."/>
        </authorList>
    </citation>
    <scope>NUCLEOTIDE SEQUENCE [LARGE SCALE GENOMIC DNA]</scope>
    <source>
        <strain evidence="4">ATCC PRA-205</strain>
    </source>
</reference>
<feature type="compositionally biased region" description="Polar residues" evidence="2">
    <location>
        <begin position="625"/>
        <end position="642"/>
    </location>
</feature>
<feature type="domain" description="SWIM-type" evidence="3">
    <location>
        <begin position="461"/>
        <end position="499"/>
    </location>
</feature>
<dbReference type="PROSITE" id="PS50966">
    <property type="entry name" value="ZF_SWIM"/>
    <property type="match status" value="1"/>
</dbReference>
<dbReference type="GO" id="GO:0008270">
    <property type="term" value="F:zinc ion binding"/>
    <property type="evidence" value="ECO:0007669"/>
    <property type="project" value="UniProtKB-KW"/>
</dbReference>
<keyword evidence="1" id="KW-0479">Metal-binding</keyword>
<name>A0A7J6PUE8_PEROL</name>
<feature type="region of interest" description="Disordered" evidence="2">
    <location>
        <begin position="507"/>
        <end position="610"/>
    </location>
</feature>
<evidence type="ECO:0000259" key="3">
    <source>
        <dbReference type="PROSITE" id="PS50966"/>
    </source>
</evidence>
<gene>
    <name evidence="4" type="ORF">FOZ62_014303</name>
</gene>
<dbReference type="EMBL" id="JABANM010034465">
    <property type="protein sequence ID" value="KAF4699577.1"/>
    <property type="molecule type" value="Genomic_DNA"/>
</dbReference>
<feature type="region of interest" description="Disordered" evidence="2">
    <location>
        <begin position="625"/>
        <end position="672"/>
    </location>
</feature>
<evidence type="ECO:0000256" key="2">
    <source>
        <dbReference type="SAM" id="MobiDB-lite"/>
    </source>
</evidence>
<dbReference type="InterPro" id="IPR007527">
    <property type="entry name" value="Znf_SWIM"/>
</dbReference>